<evidence type="ECO:0000256" key="6">
    <source>
        <dbReference type="ARBA" id="ARBA00022840"/>
    </source>
</evidence>
<evidence type="ECO:0000256" key="3">
    <source>
        <dbReference type="ARBA" id="ARBA00022448"/>
    </source>
</evidence>
<accession>A0A1Y0IQ40</accession>
<dbReference type="AlphaFoldDB" id="A0A1Y0IQ40"/>
<evidence type="ECO:0000256" key="4">
    <source>
        <dbReference type="ARBA" id="ARBA00022475"/>
    </source>
</evidence>
<organism evidence="10 11">
    <name type="scientific">Tumebacillus avium</name>
    <dbReference type="NCBI Taxonomy" id="1903704"/>
    <lineage>
        <taxon>Bacteria</taxon>
        <taxon>Bacillati</taxon>
        <taxon>Bacillota</taxon>
        <taxon>Bacilli</taxon>
        <taxon>Bacillales</taxon>
        <taxon>Alicyclobacillaceae</taxon>
        <taxon>Tumebacillus</taxon>
    </lineage>
</organism>
<keyword evidence="6" id="KW-0067">ATP-binding</keyword>
<comment type="subcellular location">
    <subcellularLocation>
        <location evidence="1">Cell membrane</location>
    </subcellularLocation>
</comment>
<evidence type="ECO:0000256" key="1">
    <source>
        <dbReference type="ARBA" id="ARBA00004236"/>
    </source>
</evidence>
<dbReference type="InterPro" id="IPR027417">
    <property type="entry name" value="P-loop_NTPase"/>
</dbReference>
<dbReference type="InterPro" id="IPR003439">
    <property type="entry name" value="ABC_transporter-like_ATP-bd"/>
</dbReference>
<dbReference type="GO" id="GO:0005524">
    <property type="term" value="F:ATP binding"/>
    <property type="evidence" value="ECO:0007669"/>
    <property type="project" value="UniProtKB-KW"/>
</dbReference>
<evidence type="ECO:0000256" key="5">
    <source>
        <dbReference type="ARBA" id="ARBA00022741"/>
    </source>
</evidence>
<comment type="similarity">
    <text evidence="2">Belongs to the ABC transporter superfamily.</text>
</comment>
<proteinExistence type="inferred from homology"/>
<evidence type="ECO:0000256" key="7">
    <source>
        <dbReference type="ARBA" id="ARBA00022967"/>
    </source>
</evidence>
<dbReference type="Pfam" id="PF00005">
    <property type="entry name" value="ABC_tran"/>
    <property type="match status" value="1"/>
</dbReference>
<gene>
    <name evidence="10" type="ORF">CBW65_18225</name>
</gene>
<dbReference type="GO" id="GO:0016887">
    <property type="term" value="F:ATP hydrolysis activity"/>
    <property type="evidence" value="ECO:0007669"/>
    <property type="project" value="InterPro"/>
</dbReference>
<dbReference type="FunFam" id="3.40.50.300:FF:000589">
    <property type="entry name" value="ABC transporter, ATP-binding subunit"/>
    <property type="match status" value="1"/>
</dbReference>
<dbReference type="Proteomes" id="UP000195437">
    <property type="component" value="Chromosome"/>
</dbReference>
<dbReference type="Gene3D" id="3.40.50.300">
    <property type="entry name" value="P-loop containing nucleotide triphosphate hydrolases"/>
    <property type="match status" value="1"/>
</dbReference>
<dbReference type="InterPro" id="IPR003593">
    <property type="entry name" value="AAA+_ATPase"/>
</dbReference>
<evidence type="ECO:0000256" key="8">
    <source>
        <dbReference type="ARBA" id="ARBA00023136"/>
    </source>
</evidence>
<name>A0A1Y0IQ40_9BACL</name>
<sequence length="260" mass="28485">MRVRGGGAADQGGGSNVKEQTVIELHDAKKTYGTVQAVRGISLNVYKGEVLGIIGANGAGKTTTLEMMMGLIEPTAGKVTVLGYDARKQPAELKEKIGIQLQKTSLYDRIKVSEALELFQSYYKKTRDPKEIVRMLNLEPYLKMHVKKLSGGWQQRTALALALINDPEIIFLDEPTTGLDPKARHDLWEIILKLKAEGKTILLSTHYMEEANKYCDRVAVIRAGELVACDTPDNLIKLLPGGQGTMDDVYVEIAAATKGA</sequence>
<dbReference type="CDD" id="cd03230">
    <property type="entry name" value="ABC_DR_subfamily_A"/>
    <property type="match status" value="1"/>
</dbReference>
<dbReference type="PROSITE" id="PS50893">
    <property type="entry name" value="ABC_TRANSPORTER_2"/>
    <property type="match status" value="1"/>
</dbReference>
<keyword evidence="4" id="KW-1003">Cell membrane</keyword>
<keyword evidence="3" id="KW-0813">Transport</keyword>
<evidence type="ECO:0000259" key="9">
    <source>
        <dbReference type="PROSITE" id="PS50893"/>
    </source>
</evidence>
<dbReference type="SUPFAM" id="SSF52540">
    <property type="entry name" value="P-loop containing nucleoside triphosphate hydrolases"/>
    <property type="match status" value="1"/>
</dbReference>
<dbReference type="PANTHER" id="PTHR42711">
    <property type="entry name" value="ABC TRANSPORTER ATP-BINDING PROTEIN"/>
    <property type="match status" value="1"/>
</dbReference>
<evidence type="ECO:0000256" key="2">
    <source>
        <dbReference type="ARBA" id="ARBA00005417"/>
    </source>
</evidence>
<dbReference type="EMBL" id="CP021434">
    <property type="protein sequence ID" value="ARU62698.1"/>
    <property type="molecule type" value="Genomic_DNA"/>
</dbReference>
<feature type="domain" description="ABC transporter" evidence="9">
    <location>
        <begin position="23"/>
        <end position="248"/>
    </location>
</feature>
<dbReference type="InterPro" id="IPR050763">
    <property type="entry name" value="ABC_transporter_ATP-binding"/>
</dbReference>
<dbReference type="KEGG" id="tum:CBW65_18225"/>
<keyword evidence="8" id="KW-0472">Membrane</keyword>
<reference evidence="11" key="1">
    <citation type="submission" date="2017-05" db="EMBL/GenBank/DDBJ databases">
        <authorList>
            <person name="Sung H."/>
        </authorList>
    </citation>
    <scope>NUCLEOTIDE SEQUENCE [LARGE SCALE GENOMIC DNA]</scope>
    <source>
        <strain evidence="11">AR23208</strain>
    </source>
</reference>
<evidence type="ECO:0000313" key="10">
    <source>
        <dbReference type="EMBL" id="ARU62698.1"/>
    </source>
</evidence>
<dbReference type="GO" id="GO:0005886">
    <property type="term" value="C:plasma membrane"/>
    <property type="evidence" value="ECO:0007669"/>
    <property type="project" value="UniProtKB-SubCell"/>
</dbReference>
<dbReference type="PANTHER" id="PTHR42711:SF5">
    <property type="entry name" value="ABC TRANSPORTER ATP-BINDING PROTEIN NATA"/>
    <property type="match status" value="1"/>
</dbReference>
<evidence type="ECO:0000313" key="11">
    <source>
        <dbReference type="Proteomes" id="UP000195437"/>
    </source>
</evidence>
<dbReference type="SMART" id="SM00382">
    <property type="entry name" value="AAA"/>
    <property type="match status" value="1"/>
</dbReference>
<protein>
    <submittedName>
        <fullName evidence="10">ABC transporter</fullName>
    </submittedName>
</protein>
<dbReference type="OrthoDB" id="2290519at2"/>
<keyword evidence="5" id="KW-0547">Nucleotide-binding</keyword>
<keyword evidence="11" id="KW-1185">Reference proteome</keyword>
<keyword evidence="7" id="KW-1278">Translocase</keyword>